<keyword evidence="11" id="KW-1185">Reference proteome</keyword>
<dbReference type="SUPFAM" id="SSF81593">
    <property type="entry name" value="Nucleotidyltransferase substrate binding subunit/domain"/>
    <property type="match status" value="2"/>
</dbReference>
<keyword evidence="4 7" id="KW-0067">ATP-binding</keyword>
<feature type="region of interest" description="Adenylyl transferase" evidence="7">
    <location>
        <begin position="468"/>
        <end position="969"/>
    </location>
</feature>
<keyword evidence="1 7" id="KW-0808">Transferase</keyword>
<dbReference type="InterPro" id="IPR005190">
    <property type="entry name" value="GlnE_rpt_dom"/>
</dbReference>
<comment type="catalytic activity">
    <reaction evidence="7">
        <text>[glutamine synthetase]-O(4)-(5'-adenylyl)-L-tyrosine + phosphate = [glutamine synthetase]-L-tyrosine + ADP</text>
        <dbReference type="Rhea" id="RHEA:43716"/>
        <dbReference type="Rhea" id="RHEA-COMP:10660"/>
        <dbReference type="Rhea" id="RHEA-COMP:10661"/>
        <dbReference type="ChEBI" id="CHEBI:43474"/>
        <dbReference type="ChEBI" id="CHEBI:46858"/>
        <dbReference type="ChEBI" id="CHEBI:83624"/>
        <dbReference type="ChEBI" id="CHEBI:456216"/>
        <dbReference type="EC" id="2.7.7.89"/>
    </reaction>
</comment>
<dbReference type="PANTHER" id="PTHR30621">
    <property type="entry name" value="GLUTAMINE SYNTHETASE ADENYLYLTRANSFERASE"/>
    <property type="match status" value="1"/>
</dbReference>
<dbReference type="EC" id="2.7.7.42" evidence="7"/>
<dbReference type="Gene3D" id="1.20.120.1510">
    <property type="match status" value="1"/>
</dbReference>
<feature type="domain" description="PII-uridylyltransferase/Glutamine-synthetase adenylyltransferase" evidence="9">
    <location>
        <begin position="847"/>
        <end position="957"/>
    </location>
</feature>
<dbReference type="InterPro" id="IPR013546">
    <property type="entry name" value="PII_UdlTrfase/GS_AdlTrfase"/>
</dbReference>
<dbReference type="EC" id="2.7.7.89" evidence="7"/>
<reference evidence="10 11" key="1">
    <citation type="submission" date="2016-11" db="EMBL/GenBank/DDBJ databases">
        <title>Trade-off between light-utilization and light-protection in marine flavobacteria.</title>
        <authorList>
            <person name="Kumagai Y."/>
        </authorList>
    </citation>
    <scope>NUCLEOTIDE SEQUENCE [LARGE SCALE GENOMIC DNA]</scope>
    <source>
        <strain evidence="10 11">NBRC 107125</strain>
    </source>
</reference>
<comment type="catalytic activity">
    <reaction evidence="7">
        <text>[glutamine synthetase]-L-tyrosine + ATP = [glutamine synthetase]-O(4)-(5'-adenylyl)-L-tyrosine + diphosphate</text>
        <dbReference type="Rhea" id="RHEA:18589"/>
        <dbReference type="Rhea" id="RHEA-COMP:10660"/>
        <dbReference type="Rhea" id="RHEA-COMP:10661"/>
        <dbReference type="ChEBI" id="CHEBI:30616"/>
        <dbReference type="ChEBI" id="CHEBI:33019"/>
        <dbReference type="ChEBI" id="CHEBI:46858"/>
        <dbReference type="ChEBI" id="CHEBI:83624"/>
        <dbReference type="EC" id="2.7.7.42"/>
    </reaction>
</comment>
<dbReference type="InterPro" id="IPR023057">
    <property type="entry name" value="GlnE"/>
</dbReference>
<dbReference type="FunFam" id="3.30.460.10:FF:000009">
    <property type="entry name" value="Bifunctional glutamine synthetase adenylyltransferase/adenylyl-removing enzyme"/>
    <property type="match status" value="2"/>
</dbReference>
<dbReference type="HAMAP" id="MF_00802">
    <property type="entry name" value="GlnE"/>
    <property type="match status" value="1"/>
</dbReference>
<sequence length="969" mass="109355">MKVLAPADFPPLLSERIDNYRQQFIDANPDYLTWFEQQIADPEFSGQLDRVWCSSQYALNICCRKPALFRDLVDSQMLQASYQQTSIDENLSLLLGNITTQEQLDSLLRINRGREMLRIIWRDINRLADLEETTRDISLLAQASIQQALAFHHQQLAAIYGRPMASIDGVLTEQTLLVIGMGKLGAWELNLSSDIDLIFCYPHRGETDGDKKSLDNGEFFTRLARKLIQSIDQITVDGFVFRVDMRLRPYGESGALVTSFSAMEQYYQDQGRDWERYAMVKARVVAGEPQASAQLTTLLRAFTYRRYIDFSAFEALRAMKKMIRQELKRRRLDSDIKLGAGGIREVEFIAQSFQLIRGGRERELQERRLQTVLNTLAEKNYLPAEAVAELQAAYIFLRNTEHAMQAFNDQQTQTLPVDDWPRAALAMALGFQQWQAFSEALAGHRANVSQHFQHIIAEQTEPAVANKTPHWDDIWLGASDEAQALGYLTAAGHEDSENVLARLQHLLDDKIVRRMPPVSRARLDQFIPLLLQAVANTDSPSSTLLRIMPLVESVLRRTAYIVLLVENPGALKQLVILCAGSPLIAEKLAKQPVLLDELLDTRSLYQVPEKEALRQQLQQQMLRVGWDDLEAHMDGLRYFKQAHQLQISAAEVTGKLPLMKVSDYLTFIAEVVLEHVLELAWYNLVAKHGRPQKAVGIACDKDFIIVAYGKLGGIELGHDSDLDLVFIHNAAAGLTTDGDRPIDNSLFFTRLGQRMIHIMTARTPAGMLYEVDMRLRPSGSSGLLVSSLTAFAAYQKGDAWTWEHQALVRARVVAGDQQLGKAFETLRQQLLCQPRDEGNLKEQVGAMRQKMRDHLLPKGLEQANPPIFHLKHGTGAIVDIEFMVQYAVLAWSHQHPALAVFTDNIRILEALQQAGLFSIAEAEALTEAYKAYRAHAHRLSLQQQASEVPLADFAQHRAAVVTKWLQVIG</sequence>
<dbReference type="EMBL" id="CP019343">
    <property type="protein sequence ID" value="ARN73899.1"/>
    <property type="molecule type" value="Genomic_DNA"/>
</dbReference>
<dbReference type="GO" id="GO:0005524">
    <property type="term" value="F:ATP binding"/>
    <property type="evidence" value="ECO:0007669"/>
    <property type="project" value="UniProtKB-UniRule"/>
</dbReference>
<feature type="domain" description="Glutamate-ammonia ligase adenylyltransferase repeated" evidence="8">
    <location>
        <begin position="47"/>
        <end position="294"/>
    </location>
</feature>
<dbReference type="Gene3D" id="1.20.120.330">
    <property type="entry name" value="Nucleotidyltransferases domain 2"/>
    <property type="match status" value="2"/>
</dbReference>
<organism evidence="10 11">
    <name type="scientific">Oceanicoccus sagamiensis</name>
    <dbReference type="NCBI Taxonomy" id="716816"/>
    <lineage>
        <taxon>Bacteria</taxon>
        <taxon>Pseudomonadati</taxon>
        <taxon>Pseudomonadota</taxon>
        <taxon>Gammaproteobacteria</taxon>
        <taxon>Cellvibrionales</taxon>
        <taxon>Spongiibacteraceae</taxon>
        <taxon>Oceanicoccus</taxon>
    </lineage>
</organism>
<dbReference type="GO" id="GO:0000287">
    <property type="term" value="F:magnesium ion binding"/>
    <property type="evidence" value="ECO:0007669"/>
    <property type="project" value="UniProtKB-UniRule"/>
</dbReference>
<dbReference type="KEGG" id="osg:BST96_07085"/>
<comment type="similarity">
    <text evidence="7">Belongs to the GlnE family.</text>
</comment>
<dbReference type="Gene3D" id="3.30.460.10">
    <property type="entry name" value="Beta Polymerase, domain 2"/>
    <property type="match status" value="2"/>
</dbReference>
<protein>
    <recommendedName>
        <fullName evidence="7">Bifunctional glutamine synthetase adenylyltransferase/adenylyl-removing enzyme</fullName>
    </recommendedName>
    <alternativeName>
        <fullName evidence="7">ATP:glutamine synthetase adenylyltransferase</fullName>
    </alternativeName>
    <alternativeName>
        <fullName evidence="7">ATase</fullName>
    </alternativeName>
    <domain>
        <recommendedName>
            <fullName evidence="7">Glutamine synthetase adenylyl-L-tyrosine phosphorylase</fullName>
            <ecNumber evidence="7">2.7.7.89</ecNumber>
        </recommendedName>
        <alternativeName>
            <fullName evidence="7">Adenylyl removase</fullName>
            <shortName evidence="7">AR</shortName>
            <shortName evidence="7">AT-N</shortName>
        </alternativeName>
    </domain>
    <domain>
        <recommendedName>
            <fullName evidence="7">Glutamine synthetase adenylyl transferase</fullName>
            <ecNumber evidence="7">2.7.7.42</ecNumber>
        </recommendedName>
        <alternativeName>
            <fullName evidence="7">Adenylyl transferase</fullName>
            <shortName evidence="7">AT</shortName>
            <shortName evidence="7">AT-C</shortName>
        </alternativeName>
    </domain>
</protein>
<keyword evidence="3 7" id="KW-0547">Nucleotide-binding</keyword>
<evidence type="ECO:0000256" key="3">
    <source>
        <dbReference type="ARBA" id="ARBA00022741"/>
    </source>
</evidence>
<dbReference type="AlphaFoldDB" id="A0A1X9NEC9"/>
<evidence type="ECO:0000313" key="10">
    <source>
        <dbReference type="EMBL" id="ARN73899.1"/>
    </source>
</evidence>
<dbReference type="GO" id="GO:0047388">
    <property type="term" value="F:[glutamine synthetase]-adenylyl-L-tyrosine phosphorylase activity"/>
    <property type="evidence" value="ECO:0007669"/>
    <property type="project" value="UniProtKB-EC"/>
</dbReference>
<dbReference type="GO" id="GO:0000820">
    <property type="term" value="P:regulation of glutamine family amino acid metabolic process"/>
    <property type="evidence" value="ECO:0007669"/>
    <property type="project" value="UniProtKB-UniRule"/>
</dbReference>
<evidence type="ECO:0000259" key="9">
    <source>
        <dbReference type="Pfam" id="PF08335"/>
    </source>
</evidence>
<keyword evidence="2 7" id="KW-0548">Nucleotidyltransferase</keyword>
<dbReference type="InterPro" id="IPR043519">
    <property type="entry name" value="NT_sf"/>
</dbReference>
<evidence type="ECO:0000256" key="7">
    <source>
        <dbReference type="HAMAP-Rule" id="MF_00802"/>
    </source>
</evidence>
<evidence type="ECO:0000256" key="4">
    <source>
        <dbReference type="ARBA" id="ARBA00022840"/>
    </source>
</evidence>
<evidence type="ECO:0000259" key="8">
    <source>
        <dbReference type="Pfam" id="PF03710"/>
    </source>
</evidence>
<dbReference type="RefSeq" id="WP_085758025.1">
    <property type="nucleotide sequence ID" value="NZ_CP019343.1"/>
</dbReference>
<dbReference type="Pfam" id="PF03710">
    <property type="entry name" value="GlnE"/>
    <property type="match status" value="2"/>
</dbReference>
<keyword evidence="6 7" id="KW-0511">Multifunctional enzyme</keyword>
<proteinExistence type="inferred from homology"/>
<dbReference type="CDD" id="cd05401">
    <property type="entry name" value="NT_GlnE_GlnD_like"/>
    <property type="match status" value="2"/>
</dbReference>
<feature type="domain" description="Glutamate-ammonia ligase adenylyltransferase repeated" evidence="8">
    <location>
        <begin position="571"/>
        <end position="824"/>
    </location>
</feature>
<evidence type="ECO:0000256" key="2">
    <source>
        <dbReference type="ARBA" id="ARBA00022695"/>
    </source>
</evidence>
<dbReference type="PANTHER" id="PTHR30621:SF0">
    <property type="entry name" value="BIFUNCTIONAL GLUTAMINE SYNTHETASE ADENYLYLTRANSFERASE_ADENYLYL-REMOVING ENZYME"/>
    <property type="match status" value="1"/>
</dbReference>
<evidence type="ECO:0000313" key="11">
    <source>
        <dbReference type="Proteomes" id="UP000193450"/>
    </source>
</evidence>
<dbReference type="FunFam" id="1.20.120.330:FF:000005">
    <property type="entry name" value="Bifunctional glutamine synthetase adenylyltransferase/adenylyl-removing enzyme"/>
    <property type="match status" value="1"/>
</dbReference>
<name>A0A1X9NEC9_9GAMM</name>
<dbReference type="OrthoDB" id="9759366at2"/>
<accession>A0A1X9NEC9</accession>
<gene>
    <name evidence="7" type="primary">glnE</name>
    <name evidence="10" type="ORF">BST96_07085</name>
</gene>
<dbReference type="SUPFAM" id="SSF81301">
    <property type="entry name" value="Nucleotidyltransferase"/>
    <property type="match status" value="2"/>
</dbReference>
<dbReference type="GO" id="GO:0008882">
    <property type="term" value="F:[glutamate-ammonia-ligase] adenylyltransferase activity"/>
    <property type="evidence" value="ECO:0007669"/>
    <property type="project" value="UniProtKB-UniRule"/>
</dbReference>
<evidence type="ECO:0000256" key="6">
    <source>
        <dbReference type="ARBA" id="ARBA00023268"/>
    </source>
</evidence>
<comment type="function">
    <text evidence="7">Involved in the regulation of glutamine synthetase GlnA, a key enzyme in the process to assimilate ammonia. When cellular nitrogen levels are high, the C-terminal adenylyl transferase (AT) inactivates GlnA by covalent transfer of an adenylyl group from ATP to specific tyrosine residue of GlnA, thus reducing its activity. Conversely, when nitrogen levels are low, the N-terminal adenylyl removase (AR) activates GlnA by removing the adenylyl group by phosphorolysis, increasing its activity. The regulatory region of GlnE binds the signal transduction protein PII (GlnB) which indicates the nitrogen status of the cell.</text>
</comment>
<dbReference type="Proteomes" id="UP000193450">
    <property type="component" value="Chromosome"/>
</dbReference>
<keyword evidence="5 7" id="KW-0460">Magnesium</keyword>
<evidence type="ECO:0000256" key="1">
    <source>
        <dbReference type="ARBA" id="ARBA00022679"/>
    </source>
</evidence>
<dbReference type="Pfam" id="PF08335">
    <property type="entry name" value="GlnD_UR_UTase"/>
    <property type="match status" value="2"/>
</dbReference>
<feature type="region of interest" description="Adenylyl removase" evidence="7">
    <location>
        <begin position="1"/>
        <end position="460"/>
    </location>
</feature>
<evidence type="ECO:0000256" key="5">
    <source>
        <dbReference type="ARBA" id="ARBA00022842"/>
    </source>
</evidence>
<dbReference type="NCBIfam" id="NF008292">
    <property type="entry name" value="PRK11072.1"/>
    <property type="match status" value="1"/>
</dbReference>
<comment type="cofactor">
    <cofactor evidence="7">
        <name>Mg(2+)</name>
        <dbReference type="ChEBI" id="CHEBI:18420"/>
    </cofactor>
</comment>
<dbReference type="STRING" id="716816.BST96_07085"/>
<dbReference type="GO" id="GO:0005829">
    <property type="term" value="C:cytosol"/>
    <property type="evidence" value="ECO:0007669"/>
    <property type="project" value="TreeGrafter"/>
</dbReference>
<feature type="domain" description="PII-uridylyltransferase/Glutamine-synthetase adenylyltransferase" evidence="9">
    <location>
        <begin position="317"/>
        <end position="455"/>
    </location>
</feature>